<comment type="catalytic activity">
    <reaction evidence="1">
        <text>RNA(n) + a ribonucleoside 5'-triphosphate = RNA(n+1) + diphosphate</text>
        <dbReference type="Rhea" id="RHEA:21248"/>
        <dbReference type="Rhea" id="RHEA-COMP:14527"/>
        <dbReference type="Rhea" id="RHEA-COMP:17342"/>
        <dbReference type="ChEBI" id="CHEBI:33019"/>
        <dbReference type="ChEBI" id="CHEBI:61557"/>
        <dbReference type="ChEBI" id="CHEBI:140395"/>
        <dbReference type="EC" id="2.7.7.48"/>
    </reaction>
</comment>
<dbReference type="GO" id="GO:0003723">
    <property type="term" value="F:RNA binding"/>
    <property type="evidence" value="ECO:0007669"/>
    <property type="project" value="UniProtKB-KW"/>
</dbReference>
<evidence type="ECO:0000256" key="1">
    <source>
        <dbReference type="RuleBase" id="RU363098"/>
    </source>
</evidence>
<comment type="similarity">
    <text evidence="1">Belongs to the RdRP family.</text>
</comment>
<gene>
    <name evidence="4" type="primary">CNA1_2</name>
    <name evidence="4" type="ORF">OHK93_003859</name>
</gene>
<dbReference type="GO" id="GO:0003968">
    <property type="term" value="F:RNA-directed RNA polymerase activity"/>
    <property type="evidence" value="ECO:0007669"/>
    <property type="project" value="UniProtKB-KW"/>
</dbReference>
<dbReference type="PANTHER" id="PTHR23079">
    <property type="entry name" value="RNA-DEPENDENT RNA POLYMERASE"/>
    <property type="match status" value="1"/>
</dbReference>
<organism evidence="4 5">
    <name type="scientific">Ramalina farinacea</name>
    <dbReference type="NCBI Taxonomy" id="258253"/>
    <lineage>
        <taxon>Eukaryota</taxon>
        <taxon>Fungi</taxon>
        <taxon>Dikarya</taxon>
        <taxon>Ascomycota</taxon>
        <taxon>Pezizomycotina</taxon>
        <taxon>Lecanoromycetes</taxon>
        <taxon>OSLEUM clade</taxon>
        <taxon>Lecanoromycetidae</taxon>
        <taxon>Lecanorales</taxon>
        <taxon>Lecanorineae</taxon>
        <taxon>Ramalinaceae</taxon>
        <taxon>Ramalina</taxon>
    </lineage>
</organism>
<feature type="compositionally biased region" description="Low complexity" evidence="2">
    <location>
        <begin position="329"/>
        <end position="352"/>
    </location>
</feature>
<dbReference type="Gene3D" id="1.10.8.790">
    <property type="entry name" value="RNA-dependent RNA polymerase, slab domain, helical subdomain-like"/>
    <property type="match status" value="1"/>
</dbReference>
<keyword evidence="5" id="KW-1185">Reference proteome</keyword>
<dbReference type="InterPro" id="IPR007855">
    <property type="entry name" value="RDRP"/>
</dbReference>
<evidence type="ECO:0000259" key="3">
    <source>
        <dbReference type="Pfam" id="PF05183"/>
    </source>
</evidence>
<protein>
    <recommendedName>
        <fullName evidence="1">RNA-dependent RNA polymerase</fullName>
        <ecNumber evidence="1">2.7.7.48</ecNumber>
    </recommendedName>
</protein>
<sequence>MPPPITPSKADDEIKQIKRDLEAKWGFRFPQRDITWSPSKADPRSSADRAQTALQYLYWRSGNDKAALYSALADFDRHAPAIKARWVFKPRADSNVVPTSRDPSNFLSRQDALPLEAQEQLMACLYAKLKSWADMIKSAQPYTAPERVVDSVEARAEHAVTNTKDSQIESLLREVPMEDAPSIVGDRSTSSRRKQAAVHAPLKEKEKSKTAPTTPPLSPSPMVPPRTRTPLTRDKSISAPNINSFPSFAKPSVPMKPVPPIDQPGRKRSRPEQDRPEAPRKASRDSSTSSALSSVSSFSRVPNVPSYHSKDTAWSFSTDTATSMASSMTSAPSALTTPSTSFSSLSRNTSFDPSDDTDTTIRASFPKIMLESPERKTSSVNLIEQLAQSPPFGDVVPPTYSSRPLRQLYEVTRVALSSQLDLGIFDRVLRTNISEYDDLWSSLASIVAAHGCTMPERSSRAAWNRAENFNGVSLSGGLAFADKPKVFRFTLNPLRIERTYRLGREFGNDRFCILSFPGLASSDLPQNLRTDHVATRQTLITWLTETSHQFLGRSWRAFLPKSAPMKRSSRLGQPPQANDRFRIHMFSEDGPGFRSETQMGETDPRAGSSIHKKMSRQQLLEWFMPAKPNGQQPALKFFARLQLGVSKTIPTVVFKPNEIYRTRDARAHSPCVRKLKPGRASHGKGDQPESAVMNDGCARISRKAARAIADMLDLDSVPCAFQGRFAGAKGMWMVDVLDEYPQATGRGFWIEIADSQLKFEGHTRDAYAPQENRMTFEVHDYVKRLQPSSLSFQLMIILENCGVPPEVFIHILQEALTTKVGELQVVMECRLRLALWNQQNNSVSMQRSTTGGIEMQGGLPVSNGEKINWLLAHGFETKTCRFLADQVYDAIKAYCLRLEEKMDVNIGQSTFAYMLADPLAVLEENEVQLSFSHAFQDSTSGFDETMLHDLDVLVARLPAHLPSDVQKVRAVFKPELRIYRDAIVFPSKGPLSLASKLSGGDYDGDKAWVCWDNRIVKSFRNAPLFEAPPMEAYGISKDPARVSDFLEDKGVGLNPGFIRHAFDFNLQYSLLGSCTNYHEAYCYSSKGKSLDHPSAMEIAGLLGLLVDSAKGGFIFDEGKWTSYLNSKNLPSPGMLKKPAYKDPGGEKPTKHLIDRLVFDVARTVKDKALKDFSDRMRDVPQKDAALLKLRNDEYAAAKHDAALASVLNNLESALEVIGKDWSAMTGNRRREEENPFRRRTRKSAPDSMSYAAVCEHCRTKFLHIAPTITPSSVASDRISEWQRKHQANESSYWDLLKASVLFSKWQGNVAWYTAGIELGEIKATSEGRGTYRVVCDEIFAALKIDPKYVDRIRRTEITEERGDDDVDGDDDNDEFGSMAWMHDL</sequence>
<keyword evidence="1" id="KW-0694">RNA-binding</keyword>
<evidence type="ECO:0000313" key="5">
    <source>
        <dbReference type="Proteomes" id="UP001161017"/>
    </source>
</evidence>
<dbReference type="EC" id="2.7.7.48" evidence="1"/>
<dbReference type="InterPro" id="IPR057596">
    <property type="entry name" value="RDRP_core"/>
</dbReference>
<dbReference type="GO" id="GO:0030422">
    <property type="term" value="P:siRNA processing"/>
    <property type="evidence" value="ECO:0007669"/>
    <property type="project" value="TreeGrafter"/>
</dbReference>
<name>A0AA43TSX9_9LECA</name>
<proteinExistence type="inferred from homology"/>
<keyword evidence="1" id="KW-0808">Transferase</keyword>
<feature type="compositionally biased region" description="Pro residues" evidence="2">
    <location>
        <begin position="213"/>
        <end position="224"/>
    </location>
</feature>
<feature type="domain" description="RDRP core" evidence="3">
    <location>
        <begin position="488"/>
        <end position="1160"/>
    </location>
</feature>
<comment type="caution">
    <text evidence="4">The sequence shown here is derived from an EMBL/GenBank/DDBJ whole genome shotgun (WGS) entry which is preliminary data.</text>
</comment>
<feature type="region of interest" description="Disordered" evidence="2">
    <location>
        <begin position="329"/>
        <end position="358"/>
    </location>
</feature>
<keyword evidence="1" id="KW-0548">Nucleotidyltransferase</keyword>
<dbReference type="PANTHER" id="PTHR23079:SF14">
    <property type="entry name" value="RNA-DEPENDENT RNA POLYMERASE"/>
    <property type="match status" value="1"/>
</dbReference>
<evidence type="ECO:0000313" key="4">
    <source>
        <dbReference type="EMBL" id="MDI1485670.1"/>
    </source>
</evidence>
<dbReference type="Pfam" id="PF05183">
    <property type="entry name" value="RdRP"/>
    <property type="match status" value="1"/>
</dbReference>
<dbReference type="GO" id="GO:0031380">
    <property type="term" value="C:nuclear RNA-directed RNA polymerase complex"/>
    <property type="evidence" value="ECO:0007669"/>
    <property type="project" value="TreeGrafter"/>
</dbReference>
<feature type="compositionally biased region" description="Basic and acidic residues" evidence="2">
    <location>
        <begin position="270"/>
        <end position="284"/>
    </location>
</feature>
<keyword evidence="1" id="KW-0696">RNA-directed RNA polymerase</keyword>
<feature type="compositionally biased region" description="Polar residues" evidence="2">
    <location>
        <begin position="160"/>
        <end position="169"/>
    </location>
</feature>
<dbReference type="EMBL" id="JAPUFD010000002">
    <property type="protein sequence ID" value="MDI1485670.1"/>
    <property type="molecule type" value="Genomic_DNA"/>
</dbReference>
<feature type="region of interest" description="Disordered" evidence="2">
    <location>
        <begin position="158"/>
        <end position="311"/>
    </location>
</feature>
<evidence type="ECO:0000256" key="2">
    <source>
        <dbReference type="SAM" id="MobiDB-lite"/>
    </source>
</evidence>
<keyword evidence="4" id="KW-0378">Hydrolase</keyword>
<dbReference type="GO" id="GO:0016787">
    <property type="term" value="F:hydrolase activity"/>
    <property type="evidence" value="ECO:0007669"/>
    <property type="project" value="UniProtKB-KW"/>
</dbReference>
<accession>A0AA43TSX9</accession>
<dbReference type="Proteomes" id="UP001161017">
    <property type="component" value="Unassembled WGS sequence"/>
</dbReference>
<feature type="compositionally biased region" description="Low complexity" evidence="2">
    <location>
        <begin position="285"/>
        <end position="299"/>
    </location>
</feature>
<reference evidence="4" key="1">
    <citation type="journal article" date="2023" name="Genome Biol. Evol.">
        <title>First Whole Genome Sequence and Flow Cytometry Genome Size Data for the Lichen-Forming Fungus Ramalina farinacea (Ascomycota).</title>
        <authorList>
            <person name="Llewellyn T."/>
            <person name="Mian S."/>
            <person name="Hill R."/>
            <person name="Leitch I.J."/>
            <person name="Gaya E."/>
        </authorList>
    </citation>
    <scope>NUCLEOTIDE SEQUENCE</scope>
    <source>
        <strain evidence="4">LIQ254RAFAR</strain>
    </source>
</reference>